<dbReference type="AlphaFoldDB" id="A0A8H3R1R5"/>
<dbReference type="InterPro" id="IPR011333">
    <property type="entry name" value="SKP1/BTB/POZ_sf"/>
</dbReference>
<feature type="domain" description="BTB" evidence="1">
    <location>
        <begin position="23"/>
        <end position="85"/>
    </location>
</feature>
<sequence length="359" mass="42150">MISKFWKELSNDYEKLFETEIGYDVIIYAGEEPNIKEIHAHSNILCIRSKYFHRAFSNEWAEKKDEKFIFRKPNISPHLFDIILSGNIELKNLQRSDVLKLLISVDELNIQQLISHVQEYLIKHQTEFLHQNPSGILETIYQHETFTDLWNFCLEKICEKPEILFNSDKFINLKASLLELLLKFHIVPNIKPRTNISQSRKPNLKLDSTLIQSDHIPLFASWIDRKDSSHHNYKNVPYNFKLLYHSGQDGFNAKSFHRNCDNKGATIWVAIIQDSFLFNFTNGENISTLKIGYVKTSGYAICCDNNQDPHMGFFTCYGDNKWINHDIDERCYPNIDIPNKYNTPIFAVENYEVFQVVKK</sequence>
<evidence type="ECO:0000313" key="3">
    <source>
        <dbReference type="Proteomes" id="UP000615446"/>
    </source>
</evidence>
<dbReference type="PANTHER" id="PTHR24410:SF23">
    <property type="entry name" value="BTB DOMAIN-CONTAINING PROTEIN-RELATED"/>
    <property type="match status" value="1"/>
</dbReference>
<dbReference type="CDD" id="cd18186">
    <property type="entry name" value="BTB_POZ_ZBTB_KLHL-like"/>
    <property type="match status" value="1"/>
</dbReference>
<reference evidence="2" key="1">
    <citation type="submission" date="2019-10" db="EMBL/GenBank/DDBJ databases">
        <title>Conservation and host-specific expression of non-tandemly repeated heterogenous ribosome RNA gene in arbuscular mycorrhizal fungi.</title>
        <authorList>
            <person name="Maeda T."/>
            <person name="Kobayashi Y."/>
            <person name="Nakagawa T."/>
            <person name="Ezawa T."/>
            <person name="Yamaguchi K."/>
            <person name="Bino T."/>
            <person name="Nishimoto Y."/>
            <person name="Shigenobu S."/>
            <person name="Kawaguchi M."/>
        </authorList>
    </citation>
    <scope>NUCLEOTIDE SEQUENCE</scope>
    <source>
        <strain evidence="2">HR1</strain>
    </source>
</reference>
<dbReference type="PROSITE" id="PS50097">
    <property type="entry name" value="BTB"/>
    <property type="match status" value="1"/>
</dbReference>
<dbReference type="Pfam" id="PF00651">
    <property type="entry name" value="BTB"/>
    <property type="match status" value="1"/>
</dbReference>
<proteinExistence type="predicted"/>
<dbReference type="Proteomes" id="UP000615446">
    <property type="component" value="Unassembled WGS sequence"/>
</dbReference>
<organism evidence="2 3">
    <name type="scientific">Rhizophagus clarus</name>
    <dbReference type="NCBI Taxonomy" id="94130"/>
    <lineage>
        <taxon>Eukaryota</taxon>
        <taxon>Fungi</taxon>
        <taxon>Fungi incertae sedis</taxon>
        <taxon>Mucoromycota</taxon>
        <taxon>Glomeromycotina</taxon>
        <taxon>Glomeromycetes</taxon>
        <taxon>Glomerales</taxon>
        <taxon>Glomeraceae</taxon>
        <taxon>Rhizophagus</taxon>
    </lineage>
</organism>
<evidence type="ECO:0000259" key="1">
    <source>
        <dbReference type="PROSITE" id="PS50097"/>
    </source>
</evidence>
<dbReference type="SMART" id="SM00225">
    <property type="entry name" value="BTB"/>
    <property type="match status" value="1"/>
</dbReference>
<dbReference type="SUPFAM" id="SSF54695">
    <property type="entry name" value="POZ domain"/>
    <property type="match status" value="1"/>
</dbReference>
<dbReference type="InterPro" id="IPR000210">
    <property type="entry name" value="BTB/POZ_dom"/>
</dbReference>
<dbReference type="Gene3D" id="3.30.710.10">
    <property type="entry name" value="Potassium Channel Kv1.1, Chain A"/>
    <property type="match status" value="1"/>
</dbReference>
<accession>A0A8H3R1R5</accession>
<name>A0A8H3R1R5_9GLOM</name>
<dbReference type="EMBL" id="BLAL01000288">
    <property type="protein sequence ID" value="GET00716.1"/>
    <property type="molecule type" value="Genomic_DNA"/>
</dbReference>
<evidence type="ECO:0000313" key="2">
    <source>
        <dbReference type="EMBL" id="GET00716.1"/>
    </source>
</evidence>
<gene>
    <name evidence="2" type="ORF">RCL2_002715900</name>
</gene>
<dbReference type="PANTHER" id="PTHR24410">
    <property type="entry name" value="HL07962P-RELATED"/>
    <property type="match status" value="1"/>
</dbReference>
<protein>
    <submittedName>
        <fullName evidence="2">BTB/POZ protein</fullName>
    </submittedName>
</protein>
<dbReference type="OrthoDB" id="298084at2759"/>
<dbReference type="InterPro" id="IPR051481">
    <property type="entry name" value="BTB-POZ/Galectin-3-binding"/>
</dbReference>
<comment type="caution">
    <text evidence="2">The sequence shown here is derived from an EMBL/GenBank/DDBJ whole genome shotgun (WGS) entry which is preliminary data.</text>
</comment>